<dbReference type="EMBL" id="JACPRF010000426">
    <property type="protein sequence ID" value="MBI2877984.1"/>
    <property type="molecule type" value="Genomic_DNA"/>
</dbReference>
<evidence type="ECO:0008006" key="4">
    <source>
        <dbReference type="Google" id="ProtNLM"/>
    </source>
</evidence>
<keyword evidence="1" id="KW-0812">Transmembrane</keyword>
<sequence>MDLASKNGRKWQGAVDRIALIMLCIMSFLFSGCAMGRFNYYPPERKEYDNIIVVPKPFEALWKDAIKDLGSSSFIIENINKEAGFINVSYYSSINSEKYVDCGRVRSYIEGLISGKKRSYDFPLSKSQFRIEIPAGDGISTIPINVKQDLEGKINVFLSAINEKETMVKVNIRYVLSQFWENGEWKETVTFTFNSLARDIQATTAGDTRITTTCFPTGELEKEVLERISR</sequence>
<feature type="transmembrane region" description="Helical" evidence="1">
    <location>
        <begin position="18"/>
        <end position="38"/>
    </location>
</feature>
<evidence type="ECO:0000313" key="2">
    <source>
        <dbReference type="EMBL" id="MBI2877984.1"/>
    </source>
</evidence>
<reference evidence="2" key="1">
    <citation type="submission" date="2020-07" db="EMBL/GenBank/DDBJ databases">
        <title>Huge and variable diversity of episymbiotic CPR bacteria and DPANN archaea in groundwater ecosystems.</title>
        <authorList>
            <person name="He C.Y."/>
            <person name="Keren R."/>
            <person name="Whittaker M."/>
            <person name="Farag I.F."/>
            <person name="Doudna J."/>
            <person name="Cate J.H.D."/>
            <person name="Banfield J.F."/>
        </authorList>
    </citation>
    <scope>NUCLEOTIDE SEQUENCE</scope>
    <source>
        <strain evidence="2">NC_groundwater_672_Ag_B-0.1um_62_36</strain>
    </source>
</reference>
<evidence type="ECO:0000313" key="3">
    <source>
        <dbReference type="Proteomes" id="UP000769766"/>
    </source>
</evidence>
<accession>A0A932CRK6</accession>
<evidence type="ECO:0000256" key="1">
    <source>
        <dbReference type="SAM" id="Phobius"/>
    </source>
</evidence>
<protein>
    <recommendedName>
        <fullName evidence="4">Lipoprotein</fullName>
    </recommendedName>
</protein>
<organism evidence="2 3">
    <name type="scientific">Tectimicrobiota bacterium</name>
    <dbReference type="NCBI Taxonomy" id="2528274"/>
    <lineage>
        <taxon>Bacteria</taxon>
        <taxon>Pseudomonadati</taxon>
        <taxon>Nitrospinota/Tectimicrobiota group</taxon>
        <taxon>Candidatus Tectimicrobiota</taxon>
    </lineage>
</organism>
<name>A0A932CRK6_UNCTE</name>
<keyword evidence="1" id="KW-1133">Transmembrane helix</keyword>
<dbReference type="Proteomes" id="UP000769766">
    <property type="component" value="Unassembled WGS sequence"/>
</dbReference>
<keyword evidence="1" id="KW-0472">Membrane</keyword>
<comment type="caution">
    <text evidence="2">The sequence shown here is derived from an EMBL/GenBank/DDBJ whole genome shotgun (WGS) entry which is preliminary data.</text>
</comment>
<gene>
    <name evidence="2" type="ORF">HYY20_13995</name>
</gene>
<proteinExistence type="predicted"/>
<dbReference type="PROSITE" id="PS51257">
    <property type="entry name" value="PROKAR_LIPOPROTEIN"/>
    <property type="match status" value="1"/>
</dbReference>
<dbReference type="AlphaFoldDB" id="A0A932CRK6"/>